<dbReference type="GO" id="GO:0005634">
    <property type="term" value="C:nucleus"/>
    <property type="evidence" value="ECO:0007669"/>
    <property type="project" value="UniProtKB-SubCell"/>
</dbReference>
<evidence type="ECO:0000256" key="8">
    <source>
        <dbReference type="ARBA" id="ARBA00022694"/>
    </source>
</evidence>
<dbReference type="EMBL" id="JAZGQO010000021">
    <property type="protein sequence ID" value="KAK6166040.1"/>
    <property type="molecule type" value="Genomic_DNA"/>
</dbReference>
<dbReference type="Gene3D" id="2.130.10.10">
    <property type="entry name" value="YVTN repeat-like/Quinoprotein amine dehydrogenase"/>
    <property type="match status" value="4"/>
</dbReference>
<dbReference type="SMART" id="SM00320">
    <property type="entry name" value="WD40"/>
    <property type="match status" value="11"/>
</dbReference>
<evidence type="ECO:0000256" key="5">
    <source>
        <dbReference type="ARBA" id="ARBA00020267"/>
    </source>
</evidence>
<evidence type="ECO:0000256" key="4">
    <source>
        <dbReference type="ARBA" id="ARBA00005881"/>
    </source>
</evidence>
<dbReference type="GO" id="GO:0002098">
    <property type="term" value="P:tRNA wobble uridine modification"/>
    <property type="evidence" value="ECO:0007669"/>
    <property type="project" value="InterPro"/>
</dbReference>
<comment type="pathway">
    <text evidence="3">tRNA modification; 5-methoxycarbonylmethyl-2-thiouridine-tRNA biosynthesis.</text>
</comment>
<dbReference type="SUPFAM" id="SSF50978">
    <property type="entry name" value="WD40 repeat-like"/>
    <property type="match status" value="3"/>
</dbReference>
<dbReference type="InterPro" id="IPR037289">
    <property type="entry name" value="Elp2"/>
</dbReference>
<name>A0AAN8J409_PATCE</name>
<evidence type="ECO:0000256" key="6">
    <source>
        <dbReference type="ARBA" id="ARBA00022490"/>
    </source>
</evidence>
<dbReference type="InterPro" id="IPR036322">
    <property type="entry name" value="WD40_repeat_dom_sf"/>
</dbReference>
<evidence type="ECO:0000256" key="11">
    <source>
        <dbReference type="PROSITE-ProRule" id="PRU00221"/>
    </source>
</evidence>
<dbReference type="PROSITE" id="PS50082">
    <property type="entry name" value="WD_REPEATS_2"/>
    <property type="match status" value="3"/>
</dbReference>
<evidence type="ECO:0000256" key="9">
    <source>
        <dbReference type="ARBA" id="ARBA00022737"/>
    </source>
</evidence>
<feature type="repeat" description="WD" evidence="11">
    <location>
        <begin position="212"/>
        <end position="246"/>
    </location>
</feature>
<dbReference type="FunFam" id="2.130.10.10:FF:000400">
    <property type="entry name" value="Elongator acetyltransferase complex subunit 2"/>
    <property type="match status" value="1"/>
</dbReference>
<keyword evidence="6" id="KW-0963">Cytoplasm</keyword>
<evidence type="ECO:0000256" key="2">
    <source>
        <dbReference type="ARBA" id="ARBA00004496"/>
    </source>
</evidence>
<dbReference type="PANTHER" id="PTHR44111">
    <property type="entry name" value="ELONGATOR COMPLEX PROTEIN 2"/>
    <property type="match status" value="1"/>
</dbReference>
<evidence type="ECO:0000256" key="10">
    <source>
        <dbReference type="ARBA" id="ARBA00023242"/>
    </source>
</evidence>
<dbReference type="Proteomes" id="UP001347796">
    <property type="component" value="Unassembled WGS sequence"/>
</dbReference>
<protein>
    <recommendedName>
        <fullName evidence="5">Elongator complex protein 2</fullName>
    </recommendedName>
</protein>
<proteinExistence type="inferred from homology"/>
<dbReference type="GO" id="GO:0033588">
    <property type="term" value="C:elongator holoenzyme complex"/>
    <property type="evidence" value="ECO:0007669"/>
    <property type="project" value="InterPro"/>
</dbReference>
<evidence type="ECO:0000313" key="12">
    <source>
        <dbReference type="EMBL" id="KAK6166040.1"/>
    </source>
</evidence>
<comment type="caution">
    <text evidence="12">The sequence shown here is derived from an EMBL/GenBank/DDBJ whole genome shotgun (WGS) entry which is preliminary data.</text>
</comment>
<reference evidence="12 13" key="1">
    <citation type="submission" date="2024-01" db="EMBL/GenBank/DDBJ databases">
        <title>The genome of the rayed Mediterranean limpet Patella caerulea (Linnaeus, 1758).</title>
        <authorList>
            <person name="Anh-Thu Weber A."/>
            <person name="Halstead-Nussloch G."/>
        </authorList>
    </citation>
    <scope>NUCLEOTIDE SEQUENCE [LARGE SCALE GENOMIC DNA]</scope>
    <source>
        <strain evidence="12">AATW-2023a</strain>
        <tissue evidence="12">Whole specimen</tissue>
    </source>
</reference>
<keyword evidence="8" id="KW-0819">tRNA processing</keyword>
<evidence type="ECO:0000256" key="7">
    <source>
        <dbReference type="ARBA" id="ARBA00022574"/>
    </source>
</evidence>
<dbReference type="InterPro" id="IPR015943">
    <property type="entry name" value="WD40/YVTN_repeat-like_dom_sf"/>
</dbReference>
<comment type="similarity">
    <text evidence="4">Belongs to the WD repeat ELP2 family.</text>
</comment>
<comment type="subcellular location">
    <subcellularLocation>
        <location evidence="2">Cytoplasm</location>
    </subcellularLocation>
    <subcellularLocation>
        <location evidence="1">Nucleus</location>
    </subcellularLocation>
</comment>
<dbReference type="Pfam" id="PF00400">
    <property type="entry name" value="WD40"/>
    <property type="match status" value="7"/>
</dbReference>
<dbReference type="PANTHER" id="PTHR44111:SF1">
    <property type="entry name" value="ELONGATOR COMPLEX PROTEIN 2"/>
    <property type="match status" value="1"/>
</dbReference>
<dbReference type="AlphaFoldDB" id="A0AAN8J409"/>
<accession>A0AAN8J409</accession>
<evidence type="ECO:0000256" key="1">
    <source>
        <dbReference type="ARBA" id="ARBA00004123"/>
    </source>
</evidence>
<dbReference type="InterPro" id="IPR001680">
    <property type="entry name" value="WD40_rpt"/>
</dbReference>
<organism evidence="12 13">
    <name type="scientific">Patella caerulea</name>
    <name type="common">Rayed Mediterranean limpet</name>
    <dbReference type="NCBI Taxonomy" id="87958"/>
    <lineage>
        <taxon>Eukaryota</taxon>
        <taxon>Metazoa</taxon>
        <taxon>Spiralia</taxon>
        <taxon>Lophotrochozoa</taxon>
        <taxon>Mollusca</taxon>
        <taxon>Gastropoda</taxon>
        <taxon>Patellogastropoda</taxon>
        <taxon>Patelloidea</taxon>
        <taxon>Patellidae</taxon>
        <taxon>Patella</taxon>
    </lineage>
</organism>
<evidence type="ECO:0000256" key="3">
    <source>
        <dbReference type="ARBA" id="ARBA00005043"/>
    </source>
</evidence>
<keyword evidence="13" id="KW-1185">Reference proteome</keyword>
<gene>
    <name evidence="12" type="ORF">SNE40_022825</name>
</gene>
<feature type="repeat" description="WD" evidence="11">
    <location>
        <begin position="679"/>
        <end position="710"/>
    </location>
</feature>
<feature type="repeat" description="WD" evidence="11">
    <location>
        <begin position="55"/>
        <end position="101"/>
    </location>
</feature>
<keyword evidence="9" id="KW-0677">Repeat</keyword>
<keyword evidence="10" id="KW-0539">Nucleus</keyword>
<dbReference type="PROSITE" id="PS50294">
    <property type="entry name" value="WD_REPEATS_REGION"/>
    <property type="match status" value="1"/>
</dbReference>
<evidence type="ECO:0000313" key="13">
    <source>
        <dbReference type="Proteomes" id="UP001347796"/>
    </source>
</evidence>
<dbReference type="GO" id="GO:0005737">
    <property type="term" value="C:cytoplasm"/>
    <property type="evidence" value="ECO:0007669"/>
    <property type="project" value="UniProtKB-SubCell"/>
</dbReference>
<keyword evidence="7 11" id="KW-0853">WD repeat</keyword>
<sequence length="834" mass="93335">MEVIDTCYVSTACNRTCHAANWGQNNLICFGSCNAVCIYKPEVGNNSPCEITQTVCGHTDRVNCVNWIKNTANCEETEFVSGSVDKSVIVWKKEKDKFVEKVCLKGHSLSVNAVCGIHLNTESQSNNKSNVENIDTIIASSSSDSTVKIWRQSRGEDFKELQSISFGSGFSLDVVLTVIPNTQVPILACGADDQKIHIFTFQEDQFVKSIVLSGHEDWVRGLDFSVDNNKDLLLASCGQDNMIRIWRFSRRERSPGQSVQSVKDLTLDEDIKMQENTFTFDINGQLCYYAVILESVLSGHDNWIYSVKWQKPFKSETGESNQSMSLLSASMDKTMIVWKPDPEAQVWVEQVRVGEVGGNTLGFYGGMFGPDGQSIMAHGYHGAFHHWSYNDTTKQWDPSVTGGGHFNSVEDIDWDKDGGQFLLSTSTDQTTRLHAPWVVKDRPVKWYEIARPQVHGYDLQCLTMINRYQFASGADEKVPRVFGAPKNFLENFCRICGENLQNELNKKEAESLPEGASVPALGLSNKAVFSGDVSSNIQENTEAKWNEQYPEVFFNPLSLSAPPSEENLLQNTLWPETQKLYGHGYEIFSIASNPSGTILATACKATKAEYANILLWDTTTYKQVGSLEGSTLTVTQLAFSHNGQYLLAVSRDRTWSLYSQTTGDSGCMFEKVAYVDKKTTSHSRIIWSCSWAWNDEYFITSSRDKKVMMWCVKDVCDKSKVPKPTSILDLTDSITAVDIAPKCFNHNTYLISVGLESGCILLYKWNPTDVDKSWTRCAALNKSEAHHLAVKRLKFRPYLGLAPDKKGDNSSILQLASCSADHSVKIYNIHLDKL</sequence>